<evidence type="ECO:0000313" key="9">
    <source>
        <dbReference type="Proteomes" id="UP000663829"/>
    </source>
</evidence>
<proteinExistence type="predicted"/>
<evidence type="ECO:0000313" key="7">
    <source>
        <dbReference type="EMBL" id="CAF1236129.1"/>
    </source>
</evidence>
<dbReference type="PANTHER" id="PTHR13800:SF1">
    <property type="entry name" value="TRANSIENT RECEPTOR POTENTIAL CATION CHANNEL TRPM"/>
    <property type="match status" value="1"/>
</dbReference>
<evidence type="ECO:0000256" key="5">
    <source>
        <dbReference type="SAM" id="SignalP"/>
    </source>
</evidence>
<evidence type="ECO:0000256" key="4">
    <source>
        <dbReference type="ARBA" id="ARBA00023136"/>
    </source>
</evidence>
<keyword evidence="3" id="KW-1133">Transmembrane helix</keyword>
<feature type="chain" id="PRO_5036226607" description="TRPM-like domain-containing protein" evidence="5">
    <location>
        <begin position="24"/>
        <end position="147"/>
    </location>
</feature>
<dbReference type="Pfam" id="PF25508">
    <property type="entry name" value="TRPM2"/>
    <property type="match status" value="1"/>
</dbReference>
<comment type="caution">
    <text evidence="7">The sequence shown here is derived from an EMBL/GenBank/DDBJ whole genome shotgun (WGS) entry which is preliminary data.</text>
</comment>
<keyword evidence="4" id="KW-0472">Membrane</keyword>
<dbReference type="EMBL" id="CAJOBC010009868">
    <property type="protein sequence ID" value="CAF3998502.1"/>
    <property type="molecule type" value="Genomic_DNA"/>
</dbReference>
<dbReference type="PANTHER" id="PTHR13800">
    <property type="entry name" value="TRANSIENT RECEPTOR POTENTIAL CATION CHANNEL, SUBFAMILY M, MEMBER 6"/>
    <property type="match status" value="1"/>
</dbReference>
<dbReference type="InterPro" id="IPR050927">
    <property type="entry name" value="TRPM"/>
</dbReference>
<dbReference type="GO" id="GO:0030001">
    <property type="term" value="P:metal ion transport"/>
    <property type="evidence" value="ECO:0007669"/>
    <property type="project" value="TreeGrafter"/>
</dbReference>
<dbReference type="EMBL" id="CAJNOQ010009862">
    <property type="protein sequence ID" value="CAF1236129.1"/>
    <property type="molecule type" value="Genomic_DNA"/>
</dbReference>
<dbReference type="Proteomes" id="UP000681722">
    <property type="component" value="Unassembled WGS sequence"/>
</dbReference>
<dbReference type="GO" id="GO:0005261">
    <property type="term" value="F:monoatomic cation channel activity"/>
    <property type="evidence" value="ECO:0007669"/>
    <property type="project" value="TreeGrafter"/>
</dbReference>
<dbReference type="GO" id="GO:0005886">
    <property type="term" value="C:plasma membrane"/>
    <property type="evidence" value="ECO:0007669"/>
    <property type="project" value="TreeGrafter"/>
</dbReference>
<evidence type="ECO:0000313" key="8">
    <source>
        <dbReference type="EMBL" id="CAF3998502.1"/>
    </source>
</evidence>
<evidence type="ECO:0000256" key="3">
    <source>
        <dbReference type="ARBA" id="ARBA00022989"/>
    </source>
</evidence>
<reference evidence="7" key="1">
    <citation type="submission" date="2021-02" db="EMBL/GenBank/DDBJ databases">
        <authorList>
            <person name="Nowell W R."/>
        </authorList>
    </citation>
    <scope>NUCLEOTIDE SEQUENCE</scope>
</reference>
<feature type="domain" description="TRPM-like" evidence="6">
    <location>
        <begin position="5"/>
        <end position="116"/>
    </location>
</feature>
<keyword evidence="9" id="KW-1185">Reference proteome</keyword>
<keyword evidence="5" id="KW-0732">Signal</keyword>
<dbReference type="Proteomes" id="UP000663829">
    <property type="component" value="Unassembled WGS sequence"/>
</dbReference>
<gene>
    <name evidence="7" type="ORF">GPM918_LOCUS25423</name>
    <name evidence="8" type="ORF">SRO942_LOCUS25430</name>
</gene>
<name>A0A814YX67_9BILA</name>
<keyword evidence="2" id="KW-0812">Transmembrane</keyword>
<dbReference type="InterPro" id="IPR057366">
    <property type="entry name" value="TRPM-like"/>
</dbReference>
<dbReference type="AlphaFoldDB" id="A0A814YX67"/>
<evidence type="ECO:0000256" key="1">
    <source>
        <dbReference type="ARBA" id="ARBA00004141"/>
    </source>
</evidence>
<organism evidence="7 9">
    <name type="scientific">Didymodactylos carnosus</name>
    <dbReference type="NCBI Taxonomy" id="1234261"/>
    <lineage>
        <taxon>Eukaryota</taxon>
        <taxon>Metazoa</taxon>
        <taxon>Spiralia</taxon>
        <taxon>Gnathifera</taxon>
        <taxon>Rotifera</taxon>
        <taxon>Eurotatoria</taxon>
        <taxon>Bdelloidea</taxon>
        <taxon>Philodinida</taxon>
        <taxon>Philodinidae</taxon>
        <taxon>Didymodactylos</taxon>
    </lineage>
</organism>
<accession>A0A814YX67</accession>
<evidence type="ECO:0000259" key="6">
    <source>
        <dbReference type="Pfam" id="PF25508"/>
    </source>
</evidence>
<feature type="signal peptide" evidence="5">
    <location>
        <begin position="1"/>
        <end position="23"/>
    </location>
</feature>
<protein>
    <recommendedName>
        <fullName evidence="6">TRPM-like domain-containing protein</fullName>
    </recommendedName>
</protein>
<sequence length="147" mass="17296">MVYFIRELFLWAILMNRSDLAMSICSRTTNPVVATLVASKIYHQAATQSRCITAERKLEYLKKEKEFGEHAAGIIDRCFQVDEEFALKLLTQESDVFFKYNALYLAREINSRPFLATKCIQKHLDTEWYGNINYNVYSYTNIMVNYY</sequence>
<evidence type="ECO:0000256" key="2">
    <source>
        <dbReference type="ARBA" id="ARBA00022692"/>
    </source>
</evidence>
<comment type="subcellular location">
    <subcellularLocation>
        <location evidence="1">Membrane</location>
        <topology evidence="1">Multi-pass membrane protein</topology>
    </subcellularLocation>
</comment>
<dbReference type="OrthoDB" id="10205700at2759"/>